<name>A0A074M5E2_9BACL</name>
<evidence type="ECO:0000313" key="1">
    <source>
        <dbReference type="EMBL" id="KEO81202.1"/>
    </source>
</evidence>
<dbReference type="eggNOG" id="COG2378">
    <property type="taxonomic scope" value="Bacteria"/>
</dbReference>
<comment type="caution">
    <text evidence="1">The sequence shown here is derived from an EMBL/GenBank/DDBJ whole genome shotgun (WGS) entry which is preliminary data.</text>
</comment>
<evidence type="ECO:0000313" key="2">
    <source>
        <dbReference type="Proteomes" id="UP000027931"/>
    </source>
</evidence>
<dbReference type="Proteomes" id="UP000027931">
    <property type="component" value="Unassembled WGS sequence"/>
</dbReference>
<dbReference type="AlphaFoldDB" id="A0A074M5E2"/>
<accession>A0A074M5E2</accession>
<dbReference type="RefSeq" id="WP_152559353.1">
    <property type="nucleotide sequence ID" value="NZ_JMIR01000043.1"/>
</dbReference>
<evidence type="ECO:0008006" key="3">
    <source>
        <dbReference type="Google" id="ProtNLM"/>
    </source>
</evidence>
<organism evidence="1 2">
    <name type="scientific">Tumebacillus flagellatus</name>
    <dbReference type="NCBI Taxonomy" id="1157490"/>
    <lineage>
        <taxon>Bacteria</taxon>
        <taxon>Bacillati</taxon>
        <taxon>Bacillota</taxon>
        <taxon>Bacilli</taxon>
        <taxon>Bacillales</taxon>
        <taxon>Alicyclobacillaceae</taxon>
        <taxon>Tumebacillus</taxon>
    </lineage>
</organism>
<keyword evidence="2" id="KW-1185">Reference proteome</keyword>
<protein>
    <recommendedName>
        <fullName evidence="3">WYL domain-containing protein</fullName>
    </recommendedName>
</protein>
<sequence length="81" mass="9502">MNHSKELQIAYREHRPVSLIYMDRNGEISQRVVQVRGFTEDGIQAYCYKRRQPRTFLHEQILAVSLQVPRGSQSSALHRYG</sequence>
<dbReference type="EMBL" id="JMIR01000043">
    <property type="protein sequence ID" value="KEO81202.1"/>
    <property type="molecule type" value="Genomic_DNA"/>
</dbReference>
<gene>
    <name evidence="1" type="ORF">EL26_21950</name>
</gene>
<proteinExistence type="predicted"/>
<dbReference type="STRING" id="1157490.EL26_21950"/>
<dbReference type="OrthoDB" id="2112405at2"/>
<reference evidence="1 2" key="1">
    <citation type="journal article" date="2013" name="Int. J. Syst. Evol. Microbiol.">
        <title>Tumebacillus flagellatus sp. nov., an alpha-amylase/pullulanase-producing bacterium isolated from cassava wastewater.</title>
        <authorList>
            <person name="Wang Q."/>
            <person name="Xie N."/>
            <person name="Qin Y."/>
            <person name="Shen N."/>
            <person name="Zhu J."/>
            <person name="Mi H."/>
            <person name="Huang R."/>
        </authorList>
    </citation>
    <scope>NUCLEOTIDE SEQUENCE [LARGE SCALE GENOMIC DNA]</scope>
    <source>
        <strain evidence="1 2">GST4</strain>
    </source>
</reference>